<evidence type="ECO:0000313" key="7">
    <source>
        <dbReference type="Proteomes" id="UP000183208"/>
    </source>
</evidence>
<reference evidence="6 7" key="1">
    <citation type="submission" date="2016-10" db="EMBL/GenBank/DDBJ databases">
        <authorList>
            <person name="de Groot N.N."/>
        </authorList>
    </citation>
    <scope>NUCLEOTIDE SEQUENCE [LARGE SCALE GENOMIC DNA]</scope>
    <source>
        <strain evidence="6 7">GAS522</strain>
    </source>
</reference>
<dbReference type="Gene3D" id="3.40.50.2300">
    <property type="match status" value="1"/>
</dbReference>
<sequence length="122" mass="13582">MPSRPYAVLIVEDEAILRLHAVDLVEEAGFTAIEAKNADEAIAILESRSDVMLLFTDVHMPGSMDGLRLAHAVRDRWPPIKIVVVSGQLKLDQNQLPADSRFFDKPFQADKIIAELRAMITS</sequence>
<evidence type="ECO:0000256" key="1">
    <source>
        <dbReference type="ARBA" id="ARBA00022553"/>
    </source>
</evidence>
<keyword evidence="2" id="KW-0805">Transcription regulation</keyword>
<evidence type="ECO:0000256" key="2">
    <source>
        <dbReference type="ARBA" id="ARBA00023015"/>
    </source>
</evidence>
<keyword evidence="3" id="KW-0804">Transcription</keyword>
<feature type="domain" description="Response regulatory" evidence="5">
    <location>
        <begin position="7"/>
        <end position="120"/>
    </location>
</feature>
<dbReference type="InterPro" id="IPR001789">
    <property type="entry name" value="Sig_transdc_resp-reg_receiver"/>
</dbReference>
<organism evidence="6 7">
    <name type="scientific">Bradyrhizobium lablabi</name>
    <dbReference type="NCBI Taxonomy" id="722472"/>
    <lineage>
        <taxon>Bacteria</taxon>
        <taxon>Pseudomonadati</taxon>
        <taxon>Pseudomonadota</taxon>
        <taxon>Alphaproteobacteria</taxon>
        <taxon>Hyphomicrobiales</taxon>
        <taxon>Nitrobacteraceae</taxon>
        <taxon>Bradyrhizobium</taxon>
    </lineage>
</organism>
<dbReference type="Pfam" id="PF00072">
    <property type="entry name" value="Response_reg"/>
    <property type="match status" value="1"/>
</dbReference>
<name>A0A1M6VD11_9BRAD</name>
<dbReference type="AlphaFoldDB" id="A0A1M6VD11"/>
<dbReference type="GO" id="GO:0000160">
    <property type="term" value="P:phosphorelay signal transduction system"/>
    <property type="evidence" value="ECO:0007669"/>
    <property type="project" value="InterPro"/>
</dbReference>
<dbReference type="SMART" id="SM00448">
    <property type="entry name" value="REC"/>
    <property type="match status" value="1"/>
</dbReference>
<dbReference type="InterPro" id="IPR050595">
    <property type="entry name" value="Bact_response_regulator"/>
</dbReference>
<dbReference type="InterPro" id="IPR011006">
    <property type="entry name" value="CheY-like_superfamily"/>
</dbReference>
<dbReference type="PANTHER" id="PTHR44591">
    <property type="entry name" value="STRESS RESPONSE REGULATOR PROTEIN 1"/>
    <property type="match status" value="1"/>
</dbReference>
<proteinExistence type="predicted"/>
<evidence type="ECO:0000256" key="4">
    <source>
        <dbReference type="PROSITE-ProRule" id="PRU00169"/>
    </source>
</evidence>
<dbReference type="SUPFAM" id="SSF52172">
    <property type="entry name" value="CheY-like"/>
    <property type="match status" value="1"/>
</dbReference>
<dbReference type="EMBL" id="FNTI01000001">
    <property type="protein sequence ID" value="SEC62729.1"/>
    <property type="molecule type" value="Genomic_DNA"/>
</dbReference>
<dbReference type="PROSITE" id="PS50110">
    <property type="entry name" value="RESPONSE_REGULATORY"/>
    <property type="match status" value="1"/>
</dbReference>
<gene>
    <name evidence="6" type="ORF">SAMN05444171_1890</name>
</gene>
<evidence type="ECO:0000313" key="6">
    <source>
        <dbReference type="EMBL" id="SEC62729.1"/>
    </source>
</evidence>
<dbReference type="RefSeq" id="WP_074818059.1">
    <property type="nucleotide sequence ID" value="NZ_FNTI01000001.1"/>
</dbReference>
<accession>A0A1M6VD11</accession>
<keyword evidence="1 4" id="KW-0597">Phosphoprotein</keyword>
<dbReference type="PANTHER" id="PTHR44591:SF3">
    <property type="entry name" value="RESPONSE REGULATORY DOMAIN-CONTAINING PROTEIN"/>
    <property type="match status" value="1"/>
</dbReference>
<dbReference type="OrthoDB" id="9784719at2"/>
<feature type="modified residue" description="4-aspartylphosphate" evidence="4">
    <location>
        <position position="57"/>
    </location>
</feature>
<evidence type="ECO:0000256" key="3">
    <source>
        <dbReference type="ARBA" id="ARBA00023163"/>
    </source>
</evidence>
<dbReference type="Proteomes" id="UP000183208">
    <property type="component" value="Unassembled WGS sequence"/>
</dbReference>
<evidence type="ECO:0000259" key="5">
    <source>
        <dbReference type="PROSITE" id="PS50110"/>
    </source>
</evidence>
<protein>
    <submittedName>
        <fullName evidence="6">Response regulator receiver domain-containing protein</fullName>
    </submittedName>
</protein>